<keyword evidence="4 7" id="KW-0067">ATP-binding</keyword>
<evidence type="ECO:0000256" key="5">
    <source>
        <dbReference type="SAM" id="MobiDB-lite"/>
    </source>
</evidence>
<dbReference type="InterPro" id="IPR003439">
    <property type="entry name" value="ABC_transporter-like_ATP-bd"/>
</dbReference>
<dbReference type="GO" id="GO:0005524">
    <property type="term" value="F:ATP binding"/>
    <property type="evidence" value="ECO:0007669"/>
    <property type="project" value="UniProtKB-KW"/>
</dbReference>
<dbReference type="InterPro" id="IPR050763">
    <property type="entry name" value="ABC_transporter_ATP-binding"/>
</dbReference>
<keyword evidence="3" id="KW-0547">Nucleotide-binding</keyword>
<evidence type="ECO:0000256" key="3">
    <source>
        <dbReference type="ARBA" id="ARBA00022741"/>
    </source>
</evidence>
<dbReference type="Proteomes" id="UP000318509">
    <property type="component" value="Unassembled WGS sequence"/>
</dbReference>
<name>A0A537K7M7_9BACT</name>
<evidence type="ECO:0000256" key="2">
    <source>
        <dbReference type="ARBA" id="ARBA00022448"/>
    </source>
</evidence>
<dbReference type="InterPro" id="IPR003593">
    <property type="entry name" value="AAA+_ATPase"/>
</dbReference>
<evidence type="ECO:0000256" key="1">
    <source>
        <dbReference type="ARBA" id="ARBA00005417"/>
    </source>
</evidence>
<dbReference type="SMART" id="SM00382">
    <property type="entry name" value="AAA"/>
    <property type="match status" value="1"/>
</dbReference>
<accession>A0A537K7M7</accession>
<dbReference type="InterPro" id="IPR017871">
    <property type="entry name" value="ABC_transporter-like_CS"/>
</dbReference>
<dbReference type="SUPFAM" id="SSF52540">
    <property type="entry name" value="P-loop containing nucleoside triphosphate hydrolases"/>
    <property type="match status" value="1"/>
</dbReference>
<dbReference type="PANTHER" id="PTHR42711:SF5">
    <property type="entry name" value="ABC TRANSPORTER ATP-BINDING PROTEIN NATA"/>
    <property type="match status" value="1"/>
</dbReference>
<comment type="caution">
    <text evidence="7">The sequence shown here is derived from an EMBL/GenBank/DDBJ whole genome shotgun (WGS) entry which is preliminary data.</text>
</comment>
<dbReference type="InterPro" id="IPR027417">
    <property type="entry name" value="P-loop_NTPase"/>
</dbReference>
<evidence type="ECO:0000313" key="7">
    <source>
        <dbReference type="EMBL" id="TMI91779.1"/>
    </source>
</evidence>
<proteinExistence type="inferred from homology"/>
<dbReference type="GO" id="GO:0016887">
    <property type="term" value="F:ATP hydrolysis activity"/>
    <property type="evidence" value="ECO:0007669"/>
    <property type="project" value="InterPro"/>
</dbReference>
<evidence type="ECO:0000259" key="6">
    <source>
        <dbReference type="PROSITE" id="PS50893"/>
    </source>
</evidence>
<dbReference type="PROSITE" id="PS00211">
    <property type="entry name" value="ABC_TRANSPORTER_1"/>
    <property type="match status" value="1"/>
</dbReference>
<sequence>MRDMMRSETLEAPQAEARAPAAHPRPVSTEAVLEVGDLVKDFGRFRAVDRVSFAVPRGKIVGLLGPNGAGKTTTIHMLLGIITPTSGRITYFGKEFFSHRQECLGRINYASSFNTLQGRISVWENLLVYAHLYGLKKPGAKIRELAAYFQIGGLLDTRYWNLSAGQKTRVNLIKALLNDPELILMDEPTASLDPDIADKTLSLIEEARQASAVSMLYTSHNMNEVNRICDEVIILDQGRIVAQDTPLGLTKRIQTAQLKLTFDGDRQTVEAFLVERGQTYRFPQPYAVAIETTEKLIPSLIFGLSEQGIWITDIEVKKPTLEDVFMRIARGGDHEE</sequence>
<feature type="region of interest" description="Disordered" evidence="5">
    <location>
        <begin position="1"/>
        <end position="23"/>
    </location>
</feature>
<feature type="compositionally biased region" description="Low complexity" evidence="5">
    <location>
        <begin position="11"/>
        <end position="23"/>
    </location>
</feature>
<keyword evidence="2" id="KW-0813">Transport</keyword>
<dbReference type="EMBL" id="VBAK01000081">
    <property type="protein sequence ID" value="TMI91779.1"/>
    <property type="molecule type" value="Genomic_DNA"/>
</dbReference>
<comment type="similarity">
    <text evidence="1">Belongs to the ABC transporter superfamily.</text>
</comment>
<dbReference type="Gene3D" id="3.40.50.300">
    <property type="entry name" value="P-loop containing nucleotide triphosphate hydrolases"/>
    <property type="match status" value="1"/>
</dbReference>
<dbReference type="AlphaFoldDB" id="A0A537K7M7"/>
<dbReference type="PANTHER" id="PTHR42711">
    <property type="entry name" value="ABC TRANSPORTER ATP-BINDING PROTEIN"/>
    <property type="match status" value="1"/>
</dbReference>
<gene>
    <name evidence="7" type="ORF">E6H00_03415</name>
</gene>
<evidence type="ECO:0000313" key="8">
    <source>
        <dbReference type="Proteomes" id="UP000318509"/>
    </source>
</evidence>
<feature type="domain" description="ABC transporter" evidence="6">
    <location>
        <begin position="33"/>
        <end position="262"/>
    </location>
</feature>
<organism evidence="7 8">
    <name type="scientific">Candidatus Segetimicrobium genomatis</name>
    <dbReference type="NCBI Taxonomy" id="2569760"/>
    <lineage>
        <taxon>Bacteria</taxon>
        <taxon>Bacillati</taxon>
        <taxon>Candidatus Sysuimicrobiota</taxon>
        <taxon>Candidatus Sysuimicrobiia</taxon>
        <taxon>Candidatus Sysuimicrobiales</taxon>
        <taxon>Candidatus Segetimicrobiaceae</taxon>
        <taxon>Candidatus Segetimicrobium</taxon>
    </lineage>
</organism>
<dbReference type="PROSITE" id="PS50893">
    <property type="entry name" value="ABC_TRANSPORTER_2"/>
    <property type="match status" value="1"/>
</dbReference>
<evidence type="ECO:0000256" key="4">
    <source>
        <dbReference type="ARBA" id="ARBA00022840"/>
    </source>
</evidence>
<dbReference type="CDD" id="cd03230">
    <property type="entry name" value="ABC_DR_subfamily_A"/>
    <property type="match status" value="1"/>
</dbReference>
<protein>
    <submittedName>
        <fullName evidence="7">ABC transporter ATP-binding protein</fullName>
    </submittedName>
</protein>
<dbReference type="Pfam" id="PF00005">
    <property type="entry name" value="ABC_tran"/>
    <property type="match status" value="1"/>
</dbReference>
<reference evidence="7 8" key="1">
    <citation type="journal article" date="2019" name="Nat. Microbiol.">
        <title>Mediterranean grassland soil C-N compound turnover is dependent on rainfall and depth, and is mediated by genomically divergent microorganisms.</title>
        <authorList>
            <person name="Diamond S."/>
            <person name="Andeer P.F."/>
            <person name="Li Z."/>
            <person name="Crits-Christoph A."/>
            <person name="Burstein D."/>
            <person name="Anantharaman K."/>
            <person name="Lane K.R."/>
            <person name="Thomas B.C."/>
            <person name="Pan C."/>
            <person name="Northen T.R."/>
            <person name="Banfield J.F."/>
        </authorList>
    </citation>
    <scope>NUCLEOTIDE SEQUENCE [LARGE SCALE GENOMIC DNA]</scope>
    <source>
        <strain evidence="7">NP_3</strain>
    </source>
</reference>